<accession>A0ABW4SSI6</accession>
<gene>
    <name evidence="9" type="ORF">ACFSKW_11690</name>
</gene>
<keyword evidence="4 7" id="KW-0812">Transmembrane</keyword>
<feature type="domain" description="Bacterial sugar transferase" evidence="8">
    <location>
        <begin position="225"/>
        <end position="406"/>
    </location>
</feature>
<dbReference type="EC" id="2.7.8.-" evidence="9"/>
<dbReference type="PANTHER" id="PTHR30576">
    <property type="entry name" value="COLANIC BIOSYNTHESIS UDP-GLUCOSE LIPID CARRIER TRANSFERASE"/>
    <property type="match status" value="1"/>
</dbReference>
<evidence type="ECO:0000256" key="7">
    <source>
        <dbReference type="SAM" id="Phobius"/>
    </source>
</evidence>
<evidence type="ECO:0000256" key="1">
    <source>
        <dbReference type="ARBA" id="ARBA00004141"/>
    </source>
</evidence>
<reference evidence="10" key="1">
    <citation type="journal article" date="2019" name="Int. J. Syst. Evol. Microbiol.">
        <title>The Global Catalogue of Microorganisms (GCM) 10K type strain sequencing project: providing services to taxonomists for standard genome sequencing and annotation.</title>
        <authorList>
            <consortium name="The Broad Institute Genomics Platform"/>
            <consortium name="The Broad Institute Genome Sequencing Center for Infectious Disease"/>
            <person name="Wu L."/>
            <person name="Ma J."/>
        </authorList>
    </citation>
    <scope>NUCLEOTIDE SEQUENCE [LARGE SCALE GENOMIC DNA]</scope>
    <source>
        <strain evidence="10">ICMP 6774ER</strain>
    </source>
</reference>
<evidence type="ECO:0000256" key="4">
    <source>
        <dbReference type="ARBA" id="ARBA00022692"/>
    </source>
</evidence>
<evidence type="ECO:0000259" key="8">
    <source>
        <dbReference type="Pfam" id="PF02397"/>
    </source>
</evidence>
<comment type="similarity">
    <text evidence="2">Belongs to the bacterial sugar transferase family.</text>
</comment>
<dbReference type="NCBIfam" id="TIGR03025">
    <property type="entry name" value="EPS_sugtrans"/>
    <property type="match status" value="1"/>
</dbReference>
<dbReference type="EMBL" id="JBHUFV010000017">
    <property type="protein sequence ID" value="MFD1932136.1"/>
    <property type="molecule type" value="Genomic_DNA"/>
</dbReference>
<keyword evidence="10" id="KW-1185">Reference proteome</keyword>
<feature type="transmembrane region" description="Helical" evidence="7">
    <location>
        <begin position="12"/>
        <end position="32"/>
    </location>
</feature>
<dbReference type="Proteomes" id="UP001597368">
    <property type="component" value="Unassembled WGS sequence"/>
</dbReference>
<dbReference type="RefSeq" id="WP_379572145.1">
    <property type="nucleotide sequence ID" value="NZ_JBHUFV010000017.1"/>
</dbReference>
<sequence>MTFTSLMAGQEAARVALAGVLVVAANAAGRGYEQRILPSSLDGGFWLAGSGLVAALAAYWGSASLTVVVLACLLFTCLAFSGRCAFHAAVRGARRRGATTAAVIVGAGGHGQRLAVTLLGHPEYGLLPVGFVDEEDEHEARLPLLGRSADLRDIVRMHRTRAVVITGQQDQATARTARSLGCDVYLAPEPGDLFVDFVPLREHVRSFALLRMRPDPQDRLTWPLKRVLDIAVAVVGLVISAPILALCATVVRWEIGPGVLFRQRRVGYGGAPIELIKLRTLKPVDAHESATRWSIAHDHRLGPAGKALRRTSLDELPQLWNVLKGDMSIVGPRPERPYFVDQFSTTTPRYELRHRVPVGITGWAQINGLRGDTSIEDRARFDNHYIDDWSLRTDFKILLRTAWSLLRPGGS</sequence>
<protein>
    <submittedName>
        <fullName evidence="9">Sugar transferase</fullName>
        <ecNumber evidence="9">2.7.8.-</ecNumber>
    </submittedName>
</protein>
<comment type="caution">
    <text evidence="9">The sequence shown here is derived from an EMBL/GenBank/DDBJ whole genome shotgun (WGS) entry which is preliminary data.</text>
</comment>
<comment type="subcellular location">
    <subcellularLocation>
        <location evidence="1">Membrane</location>
        <topology evidence="1">Multi-pass membrane protein</topology>
    </subcellularLocation>
</comment>
<dbReference type="PANTHER" id="PTHR30576:SF0">
    <property type="entry name" value="UNDECAPRENYL-PHOSPHATE N-ACETYLGALACTOSAMINYL 1-PHOSPHATE TRANSFERASE-RELATED"/>
    <property type="match status" value="1"/>
</dbReference>
<dbReference type="InterPro" id="IPR017475">
    <property type="entry name" value="EPS_sugar_tfrase"/>
</dbReference>
<feature type="transmembrane region" description="Helical" evidence="7">
    <location>
        <begin position="67"/>
        <end position="86"/>
    </location>
</feature>
<evidence type="ECO:0000256" key="2">
    <source>
        <dbReference type="ARBA" id="ARBA00006464"/>
    </source>
</evidence>
<feature type="transmembrane region" description="Helical" evidence="7">
    <location>
        <begin position="44"/>
        <end position="61"/>
    </location>
</feature>
<dbReference type="GO" id="GO:0016740">
    <property type="term" value="F:transferase activity"/>
    <property type="evidence" value="ECO:0007669"/>
    <property type="project" value="UniProtKB-KW"/>
</dbReference>
<dbReference type="Gene3D" id="3.40.50.720">
    <property type="entry name" value="NAD(P)-binding Rossmann-like Domain"/>
    <property type="match status" value="1"/>
</dbReference>
<name>A0ABW4SSI6_9ACTN</name>
<dbReference type="Pfam" id="PF02397">
    <property type="entry name" value="Bac_transf"/>
    <property type="match status" value="1"/>
</dbReference>
<evidence type="ECO:0000256" key="3">
    <source>
        <dbReference type="ARBA" id="ARBA00022679"/>
    </source>
</evidence>
<feature type="transmembrane region" description="Helical" evidence="7">
    <location>
        <begin position="227"/>
        <end position="253"/>
    </location>
</feature>
<keyword evidence="3 9" id="KW-0808">Transferase</keyword>
<evidence type="ECO:0000256" key="6">
    <source>
        <dbReference type="ARBA" id="ARBA00023136"/>
    </source>
</evidence>
<organism evidence="9 10">
    <name type="scientific">Nonomuraea mangrovi</name>
    <dbReference type="NCBI Taxonomy" id="2316207"/>
    <lineage>
        <taxon>Bacteria</taxon>
        <taxon>Bacillati</taxon>
        <taxon>Actinomycetota</taxon>
        <taxon>Actinomycetes</taxon>
        <taxon>Streptosporangiales</taxon>
        <taxon>Streptosporangiaceae</taxon>
        <taxon>Nonomuraea</taxon>
    </lineage>
</organism>
<keyword evidence="5 7" id="KW-1133">Transmembrane helix</keyword>
<keyword evidence="6 7" id="KW-0472">Membrane</keyword>
<proteinExistence type="inferred from homology"/>
<dbReference type="InterPro" id="IPR003362">
    <property type="entry name" value="Bact_transf"/>
</dbReference>
<evidence type="ECO:0000313" key="9">
    <source>
        <dbReference type="EMBL" id="MFD1932136.1"/>
    </source>
</evidence>
<dbReference type="Pfam" id="PF13727">
    <property type="entry name" value="CoA_binding_3"/>
    <property type="match status" value="1"/>
</dbReference>
<evidence type="ECO:0000256" key="5">
    <source>
        <dbReference type="ARBA" id="ARBA00022989"/>
    </source>
</evidence>
<evidence type="ECO:0000313" key="10">
    <source>
        <dbReference type="Proteomes" id="UP001597368"/>
    </source>
</evidence>